<dbReference type="SUPFAM" id="SSF47384">
    <property type="entry name" value="Homodimeric domain of signal transducing histidine kinase"/>
    <property type="match status" value="1"/>
</dbReference>
<keyword evidence="8 14" id="KW-0547">Nucleotide-binding</keyword>
<proteinExistence type="predicted"/>
<dbReference type="InterPro" id="IPR036890">
    <property type="entry name" value="HATPase_C_sf"/>
</dbReference>
<dbReference type="Gene3D" id="6.10.340.10">
    <property type="match status" value="1"/>
</dbReference>
<evidence type="ECO:0000313" key="17">
    <source>
        <dbReference type="EMBL" id="AMR80335.1"/>
    </source>
</evidence>
<evidence type="ECO:0000256" key="1">
    <source>
        <dbReference type="ARBA" id="ARBA00000085"/>
    </source>
</evidence>
<protein>
    <recommendedName>
        <fullName evidence="14">Sensor protein</fullName>
        <ecNumber evidence="14">2.7.13.3</ecNumber>
    </recommendedName>
</protein>
<feature type="transmembrane region" description="Helical" evidence="14">
    <location>
        <begin position="118"/>
        <end position="141"/>
    </location>
</feature>
<keyword evidence="3 14" id="KW-1003">Cell membrane</keyword>
<evidence type="ECO:0000256" key="13">
    <source>
        <dbReference type="ARBA" id="ARBA00023136"/>
    </source>
</evidence>
<comment type="subcellular location">
    <subcellularLocation>
        <location evidence="2 14">Cell inner membrane</location>
    </subcellularLocation>
</comment>
<dbReference type="CDD" id="cd00082">
    <property type="entry name" value="HisKA"/>
    <property type="match status" value="1"/>
</dbReference>
<keyword evidence="4 14" id="KW-0997">Cell inner membrane</keyword>
<evidence type="ECO:0000256" key="5">
    <source>
        <dbReference type="ARBA" id="ARBA00022553"/>
    </source>
</evidence>
<dbReference type="InterPro" id="IPR036097">
    <property type="entry name" value="HisK_dim/P_sf"/>
</dbReference>
<evidence type="ECO:0000256" key="6">
    <source>
        <dbReference type="ARBA" id="ARBA00022679"/>
    </source>
</evidence>
<dbReference type="Pfam" id="PF02518">
    <property type="entry name" value="HATPase_c"/>
    <property type="match status" value="1"/>
</dbReference>
<dbReference type="PRINTS" id="PR00344">
    <property type="entry name" value="BCTRLSENSOR"/>
</dbReference>
<dbReference type="GO" id="GO:0005524">
    <property type="term" value="F:ATP binding"/>
    <property type="evidence" value="ECO:0007669"/>
    <property type="project" value="UniProtKB-KW"/>
</dbReference>
<evidence type="ECO:0000256" key="14">
    <source>
        <dbReference type="RuleBase" id="RU364088"/>
    </source>
</evidence>
<comment type="function">
    <text evidence="14">Member of a two-component regulatory system.</text>
</comment>
<evidence type="ECO:0000256" key="3">
    <source>
        <dbReference type="ARBA" id="ARBA00022475"/>
    </source>
</evidence>
<dbReference type="GO" id="GO:0000155">
    <property type="term" value="F:phosphorelay sensor kinase activity"/>
    <property type="evidence" value="ECO:0007669"/>
    <property type="project" value="InterPro"/>
</dbReference>
<keyword evidence="12 14" id="KW-0902">Two-component regulatory system</keyword>
<organism evidence="17 18">
    <name type="scientific">Cupriavidus nantongensis</name>
    <dbReference type="NCBI Taxonomy" id="1796606"/>
    <lineage>
        <taxon>Bacteria</taxon>
        <taxon>Pseudomonadati</taxon>
        <taxon>Pseudomonadota</taxon>
        <taxon>Betaproteobacteria</taxon>
        <taxon>Burkholderiales</taxon>
        <taxon>Burkholderiaceae</taxon>
        <taxon>Cupriavidus</taxon>
    </lineage>
</organism>
<evidence type="ECO:0000256" key="10">
    <source>
        <dbReference type="ARBA" id="ARBA00022840"/>
    </source>
</evidence>
<keyword evidence="9 14" id="KW-0418">Kinase</keyword>
<dbReference type="InterPro" id="IPR050428">
    <property type="entry name" value="TCS_sensor_his_kinase"/>
</dbReference>
<dbReference type="SUPFAM" id="SSF55874">
    <property type="entry name" value="ATPase domain of HSP90 chaperone/DNA topoisomerase II/histidine kinase"/>
    <property type="match status" value="1"/>
</dbReference>
<keyword evidence="5" id="KW-0597">Phosphoprotein</keyword>
<gene>
    <name evidence="17" type="ORF">A2G96_14455</name>
</gene>
<dbReference type="STRING" id="1796606.A2G96_14455"/>
<dbReference type="KEGG" id="cnan:A2G96_14455"/>
<keyword evidence="13 14" id="KW-0472">Membrane</keyword>
<dbReference type="Proteomes" id="UP000075238">
    <property type="component" value="Chromosome 1"/>
</dbReference>
<evidence type="ECO:0000259" key="16">
    <source>
        <dbReference type="PROSITE" id="PS50885"/>
    </source>
</evidence>
<dbReference type="CDD" id="cd00075">
    <property type="entry name" value="HATPase"/>
    <property type="match status" value="1"/>
</dbReference>
<dbReference type="PROSITE" id="PS50109">
    <property type="entry name" value="HIS_KIN"/>
    <property type="match status" value="1"/>
</dbReference>
<keyword evidence="10 14" id="KW-0067">ATP-binding</keyword>
<dbReference type="SMART" id="SM00387">
    <property type="entry name" value="HATPase_c"/>
    <property type="match status" value="1"/>
</dbReference>
<dbReference type="InterPro" id="IPR004358">
    <property type="entry name" value="Sig_transdc_His_kin-like_C"/>
</dbReference>
<feature type="domain" description="Histidine kinase" evidence="15">
    <location>
        <begin position="199"/>
        <end position="411"/>
    </location>
</feature>
<keyword evidence="11 14" id="KW-1133">Transmembrane helix</keyword>
<keyword evidence="6 14" id="KW-0808">Transferase</keyword>
<dbReference type="AlphaFoldDB" id="A0A142JQH3"/>
<dbReference type="InterPro" id="IPR005467">
    <property type="entry name" value="His_kinase_dom"/>
</dbReference>
<sequence length="411" mass="44336">MDTLRQKQLQVNHLIAEGGTLDNAMLTHKLDDAMVGHSNVGIILIDADDRVLYTNSAGRRLHSGAVGRVPEANPVVSAKHRTMNLRFEGKTDASSVHGLLSLDVSEDDRVLKRLARTLIVAALAGAVVIAAGGFTLVQIGLRPVRDLSPQIQALEADTLHQQLDGTGQPDELVPLVTHVNGLLRRLHKAYEQLEAFNADVAHELFTPLATLMGSTEIALRKARNVESLRDVLGAHLEDLQRMSMIVQDMLFLSQADRGTEARREAIDSLADVARAVADLHEAAIEEAGLQLLVDGDATGAADMRLLQRALSNLIGNATRHARPQSTIAVKIERLGDEVALRVVNQGHTIPAEHLPNLFNRFYRVDAARTDGLRNHGLGLAIVAAIARMHGGRTVAESSDGVTSIGLVVPCH</sequence>
<dbReference type="PANTHER" id="PTHR45436">
    <property type="entry name" value="SENSOR HISTIDINE KINASE YKOH"/>
    <property type="match status" value="1"/>
</dbReference>
<dbReference type="EC" id="2.7.13.3" evidence="14"/>
<evidence type="ECO:0000256" key="4">
    <source>
        <dbReference type="ARBA" id="ARBA00022519"/>
    </source>
</evidence>
<dbReference type="InterPro" id="IPR006290">
    <property type="entry name" value="CztS_silS_copS"/>
</dbReference>
<dbReference type="InterPro" id="IPR003594">
    <property type="entry name" value="HATPase_dom"/>
</dbReference>
<evidence type="ECO:0000256" key="11">
    <source>
        <dbReference type="ARBA" id="ARBA00022989"/>
    </source>
</evidence>
<dbReference type="PANTHER" id="PTHR45436:SF9">
    <property type="entry name" value="SENSOR PROTEIN"/>
    <property type="match status" value="1"/>
</dbReference>
<reference evidence="17 18" key="1">
    <citation type="submission" date="2016-03" db="EMBL/GenBank/DDBJ databases">
        <title>Complete genome sequence of a novel chlorpyrifos degrading bacterium, Cupriavidus nantongensis sp. X1.</title>
        <authorList>
            <person name="Fang L."/>
        </authorList>
    </citation>
    <scope>NUCLEOTIDE SEQUENCE [LARGE SCALE GENOMIC DNA]</scope>
    <source>
        <strain evidence="17 18">X1</strain>
    </source>
</reference>
<dbReference type="SMART" id="SM00388">
    <property type="entry name" value="HisKA"/>
    <property type="match status" value="1"/>
</dbReference>
<feature type="domain" description="HAMP" evidence="16">
    <location>
        <begin position="138"/>
        <end position="191"/>
    </location>
</feature>
<dbReference type="PROSITE" id="PS50885">
    <property type="entry name" value="HAMP"/>
    <property type="match status" value="1"/>
</dbReference>
<evidence type="ECO:0000256" key="8">
    <source>
        <dbReference type="ARBA" id="ARBA00022741"/>
    </source>
</evidence>
<keyword evidence="7 14" id="KW-0812">Transmembrane</keyword>
<dbReference type="Pfam" id="PF00512">
    <property type="entry name" value="HisKA"/>
    <property type="match status" value="1"/>
</dbReference>
<dbReference type="GO" id="GO:0005886">
    <property type="term" value="C:plasma membrane"/>
    <property type="evidence" value="ECO:0007669"/>
    <property type="project" value="UniProtKB-SubCell"/>
</dbReference>
<evidence type="ECO:0000256" key="9">
    <source>
        <dbReference type="ARBA" id="ARBA00022777"/>
    </source>
</evidence>
<dbReference type="EMBL" id="CP014844">
    <property type="protein sequence ID" value="AMR80335.1"/>
    <property type="molecule type" value="Genomic_DNA"/>
</dbReference>
<dbReference type="InterPro" id="IPR003661">
    <property type="entry name" value="HisK_dim/P_dom"/>
</dbReference>
<name>A0A142JQH3_9BURK</name>
<evidence type="ECO:0000313" key="18">
    <source>
        <dbReference type="Proteomes" id="UP000075238"/>
    </source>
</evidence>
<dbReference type="Gene3D" id="3.30.565.10">
    <property type="entry name" value="Histidine kinase-like ATPase, C-terminal domain"/>
    <property type="match status" value="1"/>
</dbReference>
<evidence type="ECO:0000256" key="12">
    <source>
        <dbReference type="ARBA" id="ARBA00023012"/>
    </source>
</evidence>
<comment type="catalytic activity">
    <reaction evidence="1 14">
        <text>ATP + protein L-histidine = ADP + protein N-phospho-L-histidine.</text>
        <dbReference type="EC" id="2.7.13.3"/>
    </reaction>
</comment>
<evidence type="ECO:0000256" key="7">
    <source>
        <dbReference type="ARBA" id="ARBA00022692"/>
    </source>
</evidence>
<dbReference type="Gene3D" id="1.10.287.130">
    <property type="match status" value="1"/>
</dbReference>
<dbReference type="InterPro" id="IPR003660">
    <property type="entry name" value="HAMP_dom"/>
</dbReference>
<dbReference type="NCBIfam" id="TIGR01386">
    <property type="entry name" value="cztS_silS_copS"/>
    <property type="match status" value="1"/>
</dbReference>
<keyword evidence="18" id="KW-1185">Reference proteome</keyword>
<evidence type="ECO:0000256" key="2">
    <source>
        <dbReference type="ARBA" id="ARBA00004533"/>
    </source>
</evidence>
<accession>A0A142JQH3</accession>
<evidence type="ECO:0000259" key="15">
    <source>
        <dbReference type="PROSITE" id="PS50109"/>
    </source>
</evidence>